<dbReference type="Gene3D" id="3.90.930.1">
    <property type="match status" value="1"/>
</dbReference>
<evidence type="ECO:0000313" key="2">
    <source>
        <dbReference type="EMBL" id="MFD1001319.1"/>
    </source>
</evidence>
<dbReference type="SUPFAM" id="SSF82185">
    <property type="entry name" value="Histone H3 K4-specific methyltransferase SET7/9 N-terminal domain"/>
    <property type="match status" value="1"/>
</dbReference>
<dbReference type="EMBL" id="JBHTKA010000007">
    <property type="protein sequence ID" value="MFD1001319.1"/>
    <property type="molecule type" value="Genomic_DNA"/>
</dbReference>
<feature type="compositionally biased region" description="Basic residues" evidence="1">
    <location>
        <begin position="275"/>
        <end position="284"/>
    </location>
</feature>
<keyword evidence="3" id="KW-1185">Reference proteome</keyword>
<proteinExistence type="predicted"/>
<dbReference type="Proteomes" id="UP001597112">
    <property type="component" value="Unassembled WGS sequence"/>
</dbReference>
<sequence>MYKKIVIPVILGIRFMSLACLLLMSMGVLAQKYTDVAVNNRVILNKGEYIVYAELVQSHSSREVSDDIFYYWYSANEVKRTQGGYDGKLLHGKYTEFYSDKDLKVQGKFSQGVKTGQWKMWHANGNLSEIQVWRSSGRRAKFESFDENGNLIRRGSYRYEKLHGIIKEIGPQNTVKRKYRDGIEVIKAKKAKPDTTLNRKVDKKRKFALFKIRRHKKDTVSNGVKEDRKIKAKKNSEVKNSGAQEKNRKSNKDIAKPAVKSKDELPSESHTADSKKKKRRKKKKSDTTNSSVD</sequence>
<dbReference type="Pfam" id="PF07661">
    <property type="entry name" value="MORN_2"/>
    <property type="match status" value="2"/>
</dbReference>
<name>A0ABW3K6Q6_9BACT</name>
<feature type="compositionally biased region" description="Basic and acidic residues" evidence="1">
    <location>
        <begin position="224"/>
        <end position="237"/>
    </location>
</feature>
<dbReference type="RefSeq" id="WP_377580898.1">
    <property type="nucleotide sequence ID" value="NZ_JBHTKA010000007.1"/>
</dbReference>
<comment type="caution">
    <text evidence="2">The sequence shown here is derived from an EMBL/GenBank/DDBJ whole genome shotgun (WGS) entry which is preliminary data.</text>
</comment>
<organism evidence="2 3">
    <name type="scientific">Ohtaekwangia kribbensis</name>
    <dbReference type="NCBI Taxonomy" id="688913"/>
    <lineage>
        <taxon>Bacteria</taxon>
        <taxon>Pseudomonadati</taxon>
        <taxon>Bacteroidota</taxon>
        <taxon>Cytophagia</taxon>
        <taxon>Cytophagales</taxon>
        <taxon>Fulvivirgaceae</taxon>
        <taxon>Ohtaekwangia</taxon>
    </lineage>
</organism>
<feature type="region of interest" description="Disordered" evidence="1">
    <location>
        <begin position="218"/>
        <end position="293"/>
    </location>
</feature>
<evidence type="ECO:0000256" key="1">
    <source>
        <dbReference type="SAM" id="MobiDB-lite"/>
    </source>
</evidence>
<reference evidence="3" key="1">
    <citation type="journal article" date="2019" name="Int. J. Syst. Evol. Microbiol.">
        <title>The Global Catalogue of Microorganisms (GCM) 10K type strain sequencing project: providing services to taxonomists for standard genome sequencing and annotation.</title>
        <authorList>
            <consortium name="The Broad Institute Genomics Platform"/>
            <consortium name="The Broad Institute Genome Sequencing Center for Infectious Disease"/>
            <person name="Wu L."/>
            <person name="Ma J."/>
        </authorList>
    </citation>
    <scope>NUCLEOTIDE SEQUENCE [LARGE SCALE GENOMIC DNA]</scope>
    <source>
        <strain evidence="3">CCUG 58938</strain>
    </source>
</reference>
<gene>
    <name evidence="2" type="ORF">ACFQ21_18460</name>
</gene>
<protein>
    <submittedName>
        <fullName evidence="2">Toxin-antitoxin system YwqK family antitoxin</fullName>
    </submittedName>
</protein>
<dbReference type="InterPro" id="IPR011652">
    <property type="entry name" value="MORN_2"/>
</dbReference>
<evidence type="ECO:0000313" key="3">
    <source>
        <dbReference type="Proteomes" id="UP001597112"/>
    </source>
</evidence>
<feature type="compositionally biased region" description="Basic and acidic residues" evidence="1">
    <location>
        <begin position="245"/>
        <end position="274"/>
    </location>
</feature>
<accession>A0ABW3K6Q6</accession>